<feature type="region of interest" description="Disordered" evidence="3">
    <location>
        <begin position="162"/>
        <end position="347"/>
    </location>
</feature>
<keyword evidence="1" id="KW-0479">Metal-binding</keyword>
<dbReference type="HOGENOM" id="CLU_400164_0_0_1"/>
<dbReference type="GO" id="GO:0016491">
    <property type="term" value="F:oxidoreductase activity"/>
    <property type="evidence" value="ECO:0007669"/>
    <property type="project" value="InterPro"/>
</dbReference>
<dbReference type="Proteomes" id="UP000014071">
    <property type="component" value="Unassembled WGS sequence"/>
</dbReference>
<dbReference type="InterPro" id="IPR008922">
    <property type="entry name" value="Di-copper_centre_dom_sf"/>
</dbReference>
<name>R9PI15_PSEHS</name>
<dbReference type="Gene3D" id="1.10.1280.10">
    <property type="entry name" value="Di-copper center containing domain from catechol oxidase"/>
    <property type="match status" value="1"/>
</dbReference>
<feature type="region of interest" description="Disordered" evidence="3">
    <location>
        <begin position="625"/>
        <end position="645"/>
    </location>
</feature>
<dbReference type="GO" id="GO:0046872">
    <property type="term" value="F:metal ion binding"/>
    <property type="evidence" value="ECO:0007669"/>
    <property type="project" value="UniProtKB-KW"/>
</dbReference>
<evidence type="ECO:0000313" key="6">
    <source>
        <dbReference type="EMBL" id="GAC97740.1"/>
    </source>
</evidence>
<protein>
    <submittedName>
        <fullName evidence="6">Tyrosinase</fullName>
    </submittedName>
</protein>
<organism evidence="6 7">
    <name type="scientific">Pseudozyma hubeiensis (strain SY62)</name>
    <name type="common">Yeast</name>
    <dbReference type="NCBI Taxonomy" id="1305764"/>
    <lineage>
        <taxon>Eukaryota</taxon>
        <taxon>Fungi</taxon>
        <taxon>Dikarya</taxon>
        <taxon>Basidiomycota</taxon>
        <taxon>Ustilaginomycotina</taxon>
        <taxon>Ustilaginomycetes</taxon>
        <taxon>Ustilaginales</taxon>
        <taxon>Ustilaginaceae</taxon>
        <taxon>Pseudozyma</taxon>
    </lineage>
</organism>
<dbReference type="PANTHER" id="PTHR11474:SF126">
    <property type="entry name" value="TYROSINASE-LIKE PROTEIN TYR-1-RELATED"/>
    <property type="match status" value="1"/>
</dbReference>
<feature type="chain" id="PRO_5004478277" evidence="4">
    <location>
        <begin position="24"/>
        <end position="688"/>
    </location>
</feature>
<accession>R9PI15</accession>
<evidence type="ECO:0000256" key="3">
    <source>
        <dbReference type="SAM" id="MobiDB-lite"/>
    </source>
</evidence>
<dbReference type="PANTHER" id="PTHR11474">
    <property type="entry name" value="TYROSINASE FAMILY MEMBER"/>
    <property type="match status" value="1"/>
</dbReference>
<dbReference type="InterPro" id="IPR002227">
    <property type="entry name" value="Tyrosinase_Cu-bd"/>
</dbReference>
<dbReference type="GeneID" id="24110606"/>
<gene>
    <name evidence="6" type="ORF">PHSY_005327</name>
</gene>
<dbReference type="STRING" id="1305764.R9PI15"/>
<feature type="region of interest" description="Disordered" evidence="3">
    <location>
        <begin position="90"/>
        <end position="110"/>
    </location>
</feature>
<dbReference type="eggNOG" id="ENOG502RM4B">
    <property type="taxonomic scope" value="Eukaryota"/>
</dbReference>
<dbReference type="OrthoDB" id="6132182at2759"/>
<sequence length="688" mass="73380">MNLLHPSLLLLCTILLAAFPILASHSSILDPASRTQHLLRCLGRNELLHADRAAVQSLLETNPNPSDDKVWSQLPPKEWGFEGHDSAGGDTWNPVEGSAQTAKDRVDRQSRKLRKCAKKLQIDVMRTREAEPQPGNGVEQGQTQVGGLPRVLPKMFGGLGFKQLGTGAGDSPLRPPQGVGRNDAQMIDPGQSAALNPGQDAAVNPGQGAALNPGPSEAGQGGSLPSLDTGVDAKPGAQDGQTLAPGLGPDEKSVAPALENDPQGVNMPKSAGADQQVGDKPALPVAVDPTSATAGAKNPAGPGGSAVDPSAAVDSNAPKAPVDPNAPVNPTAAVDPNTPNAPADPKAPTLAAAGAAALPNNAMSNTPTTFATTPSNCTHPLIRKEYSSLTRSEKLSFINAIKCVRSKPSRFHTTTPGWNAADDWTLLHIRMVKYVHFTAYFTLFHRGFTAIVERDLNLCGFPLGLPWVDWTKTSDDPSTNAVFSSDPNIGLGTDGKGDNNDCPWKTGLAVTDGALSEHFFNAPFRHRLCRQFNNLDVSSPSPHFGSNCTTFINKDFVANLGRTHDDGKFFDFSSALEISTHLSMHTCVGGNLAWLSSSPNDMVFHTHHGGVDNIFDAWQKKSVKNKDSFHGPKEQQKDGKKPAWTAKKEDVINFEPLAENVTVEELLDHESGGWGGRMCYRYDYNVEM</sequence>
<keyword evidence="2" id="KW-0186">Copper</keyword>
<keyword evidence="4" id="KW-0732">Signal</keyword>
<dbReference type="SUPFAM" id="SSF48056">
    <property type="entry name" value="Di-copper centre-containing domain"/>
    <property type="match status" value="1"/>
</dbReference>
<feature type="signal peptide" evidence="4">
    <location>
        <begin position="1"/>
        <end position="23"/>
    </location>
</feature>
<reference evidence="7" key="1">
    <citation type="journal article" date="2013" name="Genome Announc.">
        <title>Draft genome sequence of the basidiomycetous yeast-like fungus Pseudozyma hubeiensis SY62, which produces an abundant amount of the biosurfactant mannosylerythritol lipids.</title>
        <authorList>
            <person name="Konishi M."/>
            <person name="Hatada Y."/>
            <person name="Horiuchi J."/>
        </authorList>
    </citation>
    <scope>NUCLEOTIDE SEQUENCE [LARGE SCALE GENOMIC DNA]</scope>
    <source>
        <strain evidence="7">SY62</strain>
    </source>
</reference>
<dbReference type="EMBL" id="DF238811">
    <property type="protein sequence ID" value="GAC97740.1"/>
    <property type="molecule type" value="Genomic_DNA"/>
</dbReference>
<evidence type="ECO:0000256" key="2">
    <source>
        <dbReference type="ARBA" id="ARBA00023008"/>
    </source>
</evidence>
<evidence type="ECO:0000313" key="7">
    <source>
        <dbReference type="Proteomes" id="UP000014071"/>
    </source>
</evidence>
<keyword evidence="7" id="KW-1185">Reference proteome</keyword>
<dbReference type="AlphaFoldDB" id="R9PI15"/>
<dbReference type="Pfam" id="PF00264">
    <property type="entry name" value="Tyrosinase"/>
    <property type="match status" value="1"/>
</dbReference>
<dbReference type="InterPro" id="IPR050316">
    <property type="entry name" value="Tyrosinase/Hemocyanin"/>
</dbReference>
<dbReference type="RefSeq" id="XP_012191327.1">
    <property type="nucleotide sequence ID" value="XM_012335937.1"/>
</dbReference>
<proteinExistence type="predicted"/>
<feature type="domain" description="Tyrosinase copper-binding" evidence="5">
    <location>
        <begin position="422"/>
        <end position="621"/>
    </location>
</feature>
<evidence type="ECO:0000256" key="4">
    <source>
        <dbReference type="SAM" id="SignalP"/>
    </source>
</evidence>
<evidence type="ECO:0000259" key="5">
    <source>
        <dbReference type="Pfam" id="PF00264"/>
    </source>
</evidence>
<evidence type="ECO:0000256" key="1">
    <source>
        <dbReference type="ARBA" id="ARBA00022723"/>
    </source>
</evidence>